<keyword evidence="1" id="KW-0805">Transcription regulation</keyword>
<dbReference type="SMART" id="SM00345">
    <property type="entry name" value="HTH_GNTR"/>
    <property type="match status" value="1"/>
</dbReference>
<dbReference type="SUPFAM" id="SSF46785">
    <property type="entry name" value="Winged helix' DNA-binding domain"/>
    <property type="match status" value="1"/>
</dbReference>
<evidence type="ECO:0000313" key="7">
    <source>
        <dbReference type="Proteomes" id="UP000295985"/>
    </source>
</evidence>
<protein>
    <submittedName>
        <fullName evidence="5">GntR family transcriptional regulator</fullName>
    </submittedName>
</protein>
<dbReference type="PRINTS" id="PR00035">
    <property type="entry name" value="HTHGNTR"/>
</dbReference>
<dbReference type="InterPro" id="IPR028978">
    <property type="entry name" value="Chorismate_lyase_/UTRA_dom_sf"/>
</dbReference>
<evidence type="ECO:0000259" key="4">
    <source>
        <dbReference type="PROSITE" id="PS50949"/>
    </source>
</evidence>
<dbReference type="Pfam" id="PF07702">
    <property type="entry name" value="UTRA"/>
    <property type="match status" value="1"/>
</dbReference>
<name>A0A2U1USW4_9GAMM</name>
<dbReference type="EMBL" id="CP034036">
    <property type="protein sequence ID" value="QCR04839.1"/>
    <property type="molecule type" value="Genomic_DNA"/>
</dbReference>
<evidence type="ECO:0000313" key="5">
    <source>
        <dbReference type="EMBL" id="PWC24737.1"/>
    </source>
</evidence>
<evidence type="ECO:0000313" key="6">
    <source>
        <dbReference type="EMBL" id="QCR04839.1"/>
    </source>
</evidence>
<dbReference type="InterPro" id="IPR050679">
    <property type="entry name" value="Bact_HTH_transcr_reg"/>
</dbReference>
<proteinExistence type="predicted"/>
<gene>
    <name evidence="5" type="ORF">DDT54_07310</name>
    <name evidence="6" type="ORF">EH206_12015</name>
</gene>
<dbReference type="InterPro" id="IPR000524">
    <property type="entry name" value="Tscrpt_reg_HTH_GntR"/>
</dbReference>
<dbReference type="GO" id="GO:0045892">
    <property type="term" value="P:negative regulation of DNA-templated transcription"/>
    <property type="evidence" value="ECO:0007669"/>
    <property type="project" value="TreeGrafter"/>
</dbReference>
<dbReference type="SMART" id="SM00866">
    <property type="entry name" value="UTRA"/>
    <property type="match status" value="1"/>
</dbReference>
<dbReference type="Pfam" id="PF00392">
    <property type="entry name" value="GntR"/>
    <property type="match status" value="1"/>
</dbReference>
<reference evidence="5 7" key="1">
    <citation type="submission" date="2018-04" db="EMBL/GenBank/DDBJ databases">
        <title>Brenneria corticis sp.nov.</title>
        <authorList>
            <person name="Li Y."/>
        </authorList>
    </citation>
    <scope>NUCLEOTIDE SEQUENCE [LARGE SCALE GENOMIC DNA]</scope>
    <source>
        <strain evidence="5 7">LMG 2694</strain>
    </source>
</reference>
<dbReference type="Gene3D" id="1.10.10.10">
    <property type="entry name" value="Winged helix-like DNA-binding domain superfamily/Winged helix DNA-binding domain"/>
    <property type="match status" value="1"/>
</dbReference>
<dbReference type="EMBL" id="QDKK01000010">
    <property type="protein sequence ID" value="PWC24737.1"/>
    <property type="molecule type" value="Genomic_DNA"/>
</dbReference>
<dbReference type="AlphaFoldDB" id="A0A2U1USW4"/>
<dbReference type="RefSeq" id="WP_009113029.1">
    <property type="nucleotide sequence ID" value="NZ_CP034036.1"/>
</dbReference>
<dbReference type="PANTHER" id="PTHR44846">
    <property type="entry name" value="MANNOSYL-D-GLYCERATE TRANSPORT/METABOLISM SYSTEM REPRESSOR MNGR-RELATED"/>
    <property type="match status" value="1"/>
</dbReference>
<dbReference type="InterPro" id="IPR036390">
    <property type="entry name" value="WH_DNA-bd_sf"/>
</dbReference>
<dbReference type="Proteomes" id="UP000303847">
    <property type="component" value="Chromosome"/>
</dbReference>
<dbReference type="Proteomes" id="UP000295985">
    <property type="component" value="Unassembled WGS sequence"/>
</dbReference>
<evidence type="ECO:0000256" key="3">
    <source>
        <dbReference type="ARBA" id="ARBA00023163"/>
    </source>
</evidence>
<evidence type="ECO:0000313" key="8">
    <source>
        <dbReference type="Proteomes" id="UP000303847"/>
    </source>
</evidence>
<keyword evidence="2" id="KW-0238">DNA-binding</keyword>
<dbReference type="SUPFAM" id="SSF64288">
    <property type="entry name" value="Chorismate lyase-like"/>
    <property type="match status" value="1"/>
</dbReference>
<reference evidence="6 8" key="2">
    <citation type="submission" date="2018-11" db="EMBL/GenBank/DDBJ databases">
        <title>Genome sequences of Brenneria nigrifluens and Brenneria rubrifaciens.</title>
        <authorList>
            <person name="Poret-Peterson A.T."/>
            <person name="McClean A.E."/>
            <person name="Kluepfel D.A."/>
        </authorList>
    </citation>
    <scope>NUCLEOTIDE SEQUENCE [LARGE SCALE GENOMIC DNA]</scope>
    <source>
        <strain evidence="6 8">ATCC 13028</strain>
    </source>
</reference>
<dbReference type="Gene3D" id="3.40.1410.10">
    <property type="entry name" value="Chorismate lyase-like"/>
    <property type="match status" value="1"/>
</dbReference>
<feature type="domain" description="HTH gntR-type" evidence="4">
    <location>
        <begin position="12"/>
        <end position="80"/>
    </location>
</feature>
<keyword evidence="3" id="KW-0804">Transcription</keyword>
<dbReference type="InterPro" id="IPR036388">
    <property type="entry name" value="WH-like_DNA-bd_sf"/>
</dbReference>
<organism evidence="5 7">
    <name type="scientific">Brenneria nigrifluens DSM 30175 = ATCC 13028</name>
    <dbReference type="NCBI Taxonomy" id="1121120"/>
    <lineage>
        <taxon>Bacteria</taxon>
        <taxon>Pseudomonadati</taxon>
        <taxon>Pseudomonadota</taxon>
        <taxon>Gammaproteobacteria</taxon>
        <taxon>Enterobacterales</taxon>
        <taxon>Pectobacteriaceae</taxon>
        <taxon>Brenneria</taxon>
    </lineage>
</organism>
<dbReference type="GO" id="GO:0003700">
    <property type="term" value="F:DNA-binding transcription factor activity"/>
    <property type="evidence" value="ECO:0007669"/>
    <property type="project" value="InterPro"/>
</dbReference>
<dbReference type="CDD" id="cd07377">
    <property type="entry name" value="WHTH_GntR"/>
    <property type="match status" value="1"/>
</dbReference>
<keyword evidence="8" id="KW-1185">Reference proteome</keyword>
<dbReference type="PANTHER" id="PTHR44846:SF1">
    <property type="entry name" value="MANNOSYL-D-GLYCERATE TRANSPORT_METABOLISM SYSTEM REPRESSOR MNGR-RELATED"/>
    <property type="match status" value="1"/>
</dbReference>
<evidence type="ECO:0000256" key="1">
    <source>
        <dbReference type="ARBA" id="ARBA00023015"/>
    </source>
</evidence>
<dbReference type="PROSITE" id="PS50949">
    <property type="entry name" value="HTH_GNTR"/>
    <property type="match status" value="1"/>
</dbReference>
<dbReference type="OrthoDB" id="9784545at2"/>
<evidence type="ECO:0000256" key="2">
    <source>
        <dbReference type="ARBA" id="ARBA00023125"/>
    </source>
</evidence>
<dbReference type="GO" id="GO:0003677">
    <property type="term" value="F:DNA binding"/>
    <property type="evidence" value="ECO:0007669"/>
    <property type="project" value="UniProtKB-KW"/>
</dbReference>
<dbReference type="InterPro" id="IPR011663">
    <property type="entry name" value="UTRA"/>
</dbReference>
<sequence length="253" mass="28696">MNEIKPRHPRPRKAYLQAKEKLKDLLQSAEYSVGDQIPPERELAQLLSVSRMTLRKIIAESVSDGLLEKHGNQGTYLAHRAIERPLSQSLKQGISKIVELNGATPSSRLILFHESGASQRIAQRLQIAQGEPIVMIKRLRLADDKPFCLETSFLPRSKVPTLQSEDLSQGESLYHLLNERYQLYGEADEGYISVAGMTEDEQQLLEAPPDSPALVYRGVIFDSRQQPLEYLVSVNHPHRVSFKINYSMNHNTR</sequence>
<accession>A0A2U1USW4</accession>